<feature type="non-terminal residue" evidence="5">
    <location>
        <position position="185"/>
    </location>
</feature>
<dbReference type="SUPFAM" id="SSF57783">
    <property type="entry name" value="Zinc beta-ribbon"/>
    <property type="match status" value="1"/>
</dbReference>
<dbReference type="GO" id="GO:0006367">
    <property type="term" value="P:transcription initiation at RNA polymerase II promoter"/>
    <property type="evidence" value="ECO:0007669"/>
    <property type="project" value="InterPro"/>
</dbReference>
<keyword evidence="2" id="KW-0805">Transcription regulation</keyword>
<dbReference type="InterPro" id="IPR017919">
    <property type="entry name" value="TFIIE/TFIIEa_HTH"/>
</dbReference>
<dbReference type="InterPro" id="IPR013083">
    <property type="entry name" value="Znf_RING/FYVE/PHD"/>
</dbReference>
<keyword evidence="3" id="KW-0804">Transcription</keyword>
<dbReference type="InterPro" id="IPR024550">
    <property type="entry name" value="TFIIEa/SarR/Rpc3_HTH_dom"/>
</dbReference>
<evidence type="ECO:0000256" key="1">
    <source>
        <dbReference type="ARBA" id="ARBA00008947"/>
    </source>
</evidence>
<accession>A0A3M7QX46</accession>
<dbReference type="Gene3D" id="3.30.40.10">
    <property type="entry name" value="Zinc/RING finger domain, C3HC4 (zinc finger)"/>
    <property type="match status" value="1"/>
</dbReference>
<evidence type="ECO:0000313" key="6">
    <source>
        <dbReference type="Proteomes" id="UP000276133"/>
    </source>
</evidence>
<dbReference type="InterPro" id="IPR002853">
    <property type="entry name" value="TFIIE_asu"/>
</dbReference>
<evidence type="ECO:0000313" key="5">
    <source>
        <dbReference type="EMBL" id="RNA15684.1"/>
    </source>
</evidence>
<comment type="similarity">
    <text evidence="1">Belongs to the TFIIE alpha subunit family.</text>
</comment>
<sequence length="185" mass="21653">MQNGASSTQNYQQPNETLQTQVPHDLKSLIRTIMRNFYGFELCLCMEMLLIYPCIKEDDLAELLRLDLKLVHQHLVNLKAEKFLSEKCIMETSADGKQTKYSYFFINFKMIVNVIKYKLDQIRMKIESDEKQMTTRFLFKCVQCSKTYSDLDTKDIFLTMRCTHCGGDIDEDTSCQPKQSARNLL</sequence>
<dbReference type="SMART" id="SM00531">
    <property type="entry name" value="TFIIE"/>
    <property type="match status" value="1"/>
</dbReference>
<name>A0A3M7QX46_BRAPC</name>
<organism evidence="5 6">
    <name type="scientific">Brachionus plicatilis</name>
    <name type="common">Marine rotifer</name>
    <name type="synonym">Brachionus muelleri</name>
    <dbReference type="NCBI Taxonomy" id="10195"/>
    <lineage>
        <taxon>Eukaryota</taxon>
        <taxon>Metazoa</taxon>
        <taxon>Spiralia</taxon>
        <taxon>Gnathifera</taxon>
        <taxon>Rotifera</taxon>
        <taxon>Eurotatoria</taxon>
        <taxon>Monogononta</taxon>
        <taxon>Pseudotrocha</taxon>
        <taxon>Ploima</taxon>
        <taxon>Brachionidae</taxon>
        <taxon>Brachionus</taxon>
    </lineage>
</organism>
<reference evidence="5 6" key="1">
    <citation type="journal article" date="2018" name="Sci. Rep.">
        <title>Genomic signatures of local adaptation to the degree of environmental predictability in rotifers.</title>
        <authorList>
            <person name="Franch-Gras L."/>
            <person name="Hahn C."/>
            <person name="Garcia-Roger E.M."/>
            <person name="Carmona M.J."/>
            <person name="Serra M."/>
            <person name="Gomez A."/>
        </authorList>
    </citation>
    <scope>NUCLEOTIDE SEQUENCE [LARGE SCALE GENOMIC DNA]</scope>
    <source>
        <strain evidence="5">HYR1</strain>
    </source>
</reference>
<dbReference type="OrthoDB" id="361102at2759"/>
<evidence type="ECO:0000259" key="4">
    <source>
        <dbReference type="PROSITE" id="PS51344"/>
    </source>
</evidence>
<dbReference type="GO" id="GO:0005673">
    <property type="term" value="C:transcription factor TFIIE complex"/>
    <property type="evidence" value="ECO:0007669"/>
    <property type="project" value="TreeGrafter"/>
</dbReference>
<feature type="domain" description="HTH TFE/IIEalpha-type" evidence="4">
    <location>
        <begin position="26"/>
        <end position="116"/>
    </location>
</feature>
<dbReference type="Pfam" id="PF02002">
    <property type="entry name" value="TFIIE_alpha"/>
    <property type="match status" value="1"/>
</dbReference>
<dbReference type="PANTHER" id="PTHR13097:SF7">
    <property type="entry name" value="GENERAL TRANSCRIPTION FACTOR IIE SUBUNIT 1"/>
    <property type="match status" value="1"/>
</dbReference>
<dbReference type="InterPro" id="IPR039997">
    <property type="entry name" value="TFE"/>
</dbReference>
<protein>
    <submittedName>
        <fullName evidence="5">General transcription factor IIE subunit 1-like</fullName>
    </submittedName>
</protein>
<comment type="caution">
    <text evidence="5">The sequence shown here is derived from an EMBL/GenBank/DDBJ whole genome shotgun (WGS) entry which is preliminary data.</text>
</comment>
<proteinExistence type="inferred from homology"/>
<evidence type="ECO:0000256" key="3">
    <source>
        <dbReference type="ARBA" id="ARBA00023163"/>
    </source>
</evidence>
<dbReference type="AlphaFoldDB" id="A0A3M7QX46"/>
<keyword evidence="6" id="KW-1185">Reference proteome</keyword>
<dbReference type="PROSITE" id="PS51344">
    <property type="entry name" value="HTH_TFE_IIE"/>
    <property type="match status" value="1"/>
</dbReference>
<gene>
    <name evidence="5" type="ORF">BpHYR1_035397</name>
</gene>
<dbReference type="Proteomes" id="UP000276133">
    <property type="component" value="Unassembled WGS sequence"/>
</dbReference>
<dbReference type="EMBL" id="REGN01004910">
    <property type="protein sequence ID" value="RNA15684.1"/>
    <property type="molecule type" value="Genomic_DNA"/>
</dbReference>
<dbReference type="STRING" id="10195.A0A3M7QX46"/>
<dbReference type="PANTHER" id="PTHR13097">
    <property type="entry name" value="TRANSCRIPTION INITIATION FACTOR IIE, ALPHA SUBUNIT"/>
    <property type="match status" value="1"/>
</dbReference>
<evidence type="ECO:0000256" key="2">
    <source>
        <dbReference type="ARBA" id="ARBA00023015"/>
    </source>
</evidence>